<evidence type="ECO:0000313" key="4">
    <source>
        <dbReference type="Proteomes" id="UP000831817"/>
    </source>
</evidence>
<gene>
    <name evidence="3" type="ORF">MTTB_07560</name>
</gene>
<feature type="region of interest" description="Disordered" evidence="1">
    <location>
        <begin position="61"/>
        <end position="80"/>
    </location>
</feature>
<evidence type="ECO:0000256" key="1">
    <source>
        <dbReference type="SAM" id="MobiDB-lite"/>
    </source>
</evidence>
<proteinExistence type="predicted"/>
<evidence type="ECO:0000313" key="3">
    <source>
        <dbReference type="EMBL" id="BDH79377.1"/>
    </source>
</evidence>
<reference evidence="3 4" key="1">
    <citation type="submission" date="2022-04" db="EMBL/GenBank/DDBJ databases">
        <title>Complete genome of Methanothermobacter tenebrarum strain RMAS.</title>
        <authorList>
            <person name="Nakamura K."/>
            <person name="Oshima K."/>
            <person name="Hattori M."/>
            <person name="Kamagata Y."/>
            <person name="Takamizawa K."/>
        </authorList>
    </citation>
    <scope>NUCLEOTIDE SEQUENCE [LARGE SCALE GENOMIC DNA]</scope>
    <source>
        <strain evidence="3 4">RMAS</strain>
    </source>
</reference>
<keyword evidence="2" id="KW-1133">Transmembrane helix</keyword>
<sequence>MDDKGMIFTTDVLLSLIIVTVVLGMITDQMDILSYKMEDFTGRKSLERTVNDAADYLIKSPGEPQHWERETHPSSNTLPGLAVIDRGRPVPNFLLHKKVAGLKYNPGLLRNLVNTDNYYLVMTRANDSQIIVEIGDNSSMPNAKEVAVANRSCMLVPGEAIFSMIDIMHINPAHPRENTTFLWYSKAGNPPIYVGPGNVTTSSDPSSSFNVTYQDLETYDYYIRIDANTGVRSADYGFTDGDAVVNGTYGDFEDKKRRDAINDELDRIYGQPGWLKIRDLSVGAFIPVDDNLKKVLDKGGGPDMKLWLQVKSNPNADFDITLVRVFHGQGYNKIPVKLILYIWE</sequence>
<dbReference type="RefSeq" id="WP_248565195.1">
    <property type="nucleotide sequence ID" value="NZ_AP025698.1"/>
</dbReference>
<organism evidence="3 4">
    <name type="scientific">Methanothermobacter tenebrarum</name>
    <dbReference type="NCBI Taxonomy" id="680118"/>
    <lineage>
        <taxon>Archaea</taxon>
        <taxon>Methanobacteriati</taxon>
        <taxon>Methanobacteriota</taxon>
        <taxon>Methanomada group</taxon>
        <taxon>Methanobacteria</taxon>
        <taxon>Methanobacteriales</taxon>
        <taxon>Methanobacteriaceae</taxon>
        <taxon>Methanothermobacter</taxon>
    </lineage>
</organism>
<dbReference type="Proteomes" id="UP000831817">
    <property type="component" value="Chromosome"/>
</dbReference>
<keyword evidence="2" id="KW-0812">Transmembrane</keyword>
<accession>A0ABN6PAX5</accession>
<feature type="transmembrane region" description="Helical" evidence="2">
    <location>
        <begin position="6"/>
        <end position="27"/>
    </location>
</feature>
<dbReference type="EMBL" id="AP025698">
    <property type="protein sequence ID" value="BDH79377.1"/>
    <property type="molecule type" value="Genomic_DNA"/>
</dbReference>
<evidence type="ECO:0000256" key="2">
    <source>
        <dbReference type="SAM" id="Phobius"/>
    </source>
</evidence>
<name>A0ABN6PAX5_9EURY</name>
<dbReference type="GeneID" id="71965275"/>
<keyword evidence="4" id="KW-1185">Reference proteome</keyword>
<keyword evidence="2" id="KW-0472">Membrane</keyword>
<protein>
    <submittedName>
        <fullName evidence="3">Uncharacterized protein</fullName>
    </submittedName>
</protein>